<feature type="non-terminal residue" evidence="1">
    <location>
        <position position="1"/>
    </location>
</feature>
<evidence type="ECO:0000313" key="2">
    <source>
        <dbReference type="Proteomes" id="UP000026915"/>
    </source>
</evidence>
<dbReference type="Gramene" id="EOX94639">
    <property type="protein sequence ID" value="EOX94639"/>
    <property type="gene ID" value="TCM_004272"/>
</dbReference>
<proteinExistence type="predicted"/>
<evidence type="ECO:0000313" key="1">
    <source>
        <dbReference type="EMBL" id="EOX94639.1"/>
    </source>
</evidence>
<organism evidence="1 2">
    <name type="scientific">Theobroma cacao</name>
    <name type="common">Cacao</name>
    <name type="synonym">Cocoa</name>
    <dbReference type="NCBI Taxonomy" id="3641"/>
    <lineage>
        <taxon>Eukaryota</taxon>
        <taxon>Viridiplantae</taxon>
        <taxon>Streptophyta</taxon>
        <taxon>Embryophyta</taxon>
        <taxon>Tracheophyta</taxon>
        <taxon>Spermatophyta</taxon>
        <taxon>Magnoliopsida</taxon>
        <taxon>eudicotyledons</taxon>
        <taxon>Gunneridae</taxon>
        <taxon>Pentapetalae</taxon>
        <taxon>rosids</taxon>
        <taxon>malvids</taxon>
        <taxon>Malvales</taxon>
        <taxon>Malvaceae</taxon>
        <taxon>Byttnerioideae</taxon>
        <taxon>Theobroma</taxon>
    </lineage>
</organism>
<dbReference type="Proteomes" id="UP000026915">
    <property type="component" value="Chromosome 1"/>
</dbReference>
<gene>
    <name evidence="1" type="ORF">TCM_004272</name>
</gene>
<dbReference type="HOGENOM" id="CLU_2021274_0_0_1"/>
<keyword evidence="2" id="KW-1185">Reference proteome</keyword>
<sequence length="123" mass="14290">ETLGHKRQEYGCRREVHLVFMLTHRQCKSSTVDGGDRKETKLDNEFDPNAKKKWGNSLISWSRQTSHHRLLSVNVALPFSWRHVTGTRGSRLGSNHPSQRSRLATTTVKIYLFIFRRKESLSL</sequence>
<dbReference type="AlphaFoldDB" id="A0A061DP99"/>
<reference evidence="1 2" key="1">
    <citation type="journal article" date="2013" name="Genome Biol.">
        <title>The genome sequence of the most widely cultivated cacao type and its use to identify candidate genes regulating pod color.</title>
        <authorList>
            <person name="Motamayor J.C."/>
            <person name="Mockaitis K."/>
            <person name="Schmutz J."/>
            <person name="Haiminen N."/>
            <person name="Iii D.L."/>
            <person name="Cornejo O."/>
            <person name="Findley S.D."/>
            <person name="Zheng P."/>
            <person name="Utro F."/>
            <person name="Royaert S."/>
            <person name="Saski C."/>
            <person name="Jenkins J."/>
            <person name="Podicheti R."/>
            <person name="Zhao M."/>
            <person name="Scheffler B.E."/>
            <person name="Stack J.C."/>
            <person name="Feltus F.A."/>
            <person name="Mustiga G.M."/>
            <person name="Amores F."/>
            <person name="Phillips W."/>
            <person name="Marelli J.P."/>
            <person name="May G.D."/>
            <person name="Shapiro H."/>
            <person name="Ma J."/>
            <person name="Bustamante C.D."/>
            <person name="Schnell R.J."/>
            <person name="Main D."/>
            <person name="Gilbert D."/>
            <person name="Parida L."/>
            <person name="Kuhn D.N."/>
        </authorList>
    </citation>
    <scope>NUCLEOTIDE SEQUENCE [LARGE SCALE GENOMIC DNA]</scope>
    <source>
        <strain evidence="2">cv. Matina 1-6</strain>
    </source>
</reference>
<protein>
    <submittedName>
        <fullName evidence="1">Uncharacterized protein isoform 3</fullName>
    </submittedName>
</protein>
<accession>A0A061DP99</accession>
<name>A0A061DP99_THECC</name>
<dbReference type="EMBL" id="CM001879">
    <property type="protein sequence ID" value="EOX94639.1"/>
    <property type="molecule type" value="Genomic_DNA"/>
</dbReference>